<protein>
    <submittedName>
        <fullName evidence="8">MFS transporter</fullName>
    </submittedName>
</protein>
<keyword evidence="9" id="KW-1185">Reference proteome</keyword>
<dbReference type="InterPro" id="IPR020846">
    <property type="entry name" value="MFS_dom"/>
</dbReference>
<dbReference type="SUPFAM" id="SSF103473">
    <property type="entry name" value="MFS general substrate transporter"/>
    <property type="match status" value="1"/>
</dbReference>
<dbReference type="Pfam" id="PF07690">
    <property type="entry name" value="MFS_1"/>
    <property type="match status" value="1"/>
</dbReference>
<dbReference type="Gene3D" id="1.20.1250.20">
    <property type="entry name" value="MFS general substrate transporter like domains"/>
    <property type="match status" value="2"/>
</dbReference>
<feature type="transmembrane region" description="Helical" evidence="6">
    <location>
        <begin position="359"/>
        <end position="380"/>
    </location>
</feature>
<keyword evidence="3 6" id="KW-0812">Transmembrane</keyword>
<name>A0ABM8GS63_9MICO</name>
<sequence>MSRNPLSDEWSRRALLSARRRRLALISLALGGFAIGTTEFVAMGLLPNIARDLLPAAYSQSADGATAHAGMLISAYALGVVVGAPTIAATTSRVPRKKLLLILLAAFVVGTLASAILPSFGLVLLARFAAGLPHGAYFGVASIAAGSLMGPGNRGKGVAFVFAGLTIANIVGVPLITFLGQVAGWRVAYVAVAALFALTFLAVGLALPHQAAAEGASIKRELQAFTKPQVWLVMGIGAIGFGGFFAVYSYVATAVTQGAGYSESLVPFVLVGVGIGMTIGNLLGGWGADKSIRRTLMFGFAGLLLALAGYGLTAHLIVGIFFFAFLLGLTSSMISPAIQTRLMEVAGDSTVIAAALNHSAFNLGNSLGAYLGGAVIAAGLGFAAPAWVGVILAVFGVILTFVSYAVQRRQAARGEPVPSDTREIRTIPA</sequence>
<feature type="transmembrane region" description="Helical" evidence="6">
    <location>
        <begin position="23"/>
        <end position="46"/>
    </location>
</feature>
<evidence type="ECO:0000256" key="4">
    <source>
        <dbReference type="ARBA" id="ARBA00022989"/>
    </source>
</evidence>
<dbReference type="PANTHER" id="PTHR43124:SF3">
    <property type="entry name" value="CHLORAMPHENICOL EFFLUX PUMP RV0191"/>
    <property type="match status" value="1"/>
</dbReference>
<dbReference type="EMBL" id="AP027732">
    <property type="protein sequence ID" value="BDZ51110.1"/>
    <property type="molecule type" value="Genomic_DNA"/>
</dbReference>
<feature type="domain" description="Major facilitator superfamily (MFS) profile" evidence="7">
    <location>
        <begin position="24"/>
        <end position="408"/>
    </location>
</feature>
<dbReference type="InterPro" id="IPR011701">
    <property type="entry name" value="MFS"/>
</dbReference>
<feature type="transmembrane region" description="Helical" evidence="6">
    <location>
        <begin position="230"/>
        <end position="252"/>
    </location>
</feature>
<dbReference type="PROSITE" id="PS50850">
    <property type="entry name" value="MFS"/>
    <property type="match status" value="1"/>
</dbReference>
<evidence type="ECO:0000256" key="5">
    <source>
        <dbReference type="ARBA" id="ARBA00023136"/>
    </source>
</evidence>
<keyword evidence="4 6" id="KW-1133">Transmembrane helix</keyword>
<gene>
    <name evidence="8" type="ORF">GCM10025867_33510</name>
</gene>
<evidence type="ECO:0000259" key="7">
    <source>
        <dbReference type="PROSITE" id="PS50850"/>
    </source>
</evidence>
<feature type="transmembrane region" description="Helical" evidence="6">
    <location>
        <begin position="295"/>
        <end position="312"/>
    </location>
</feature>
<dbReference type="InterPro" id="IPR036259">
    <property type="entry name" value="MFS_trans_sf"/>
</dbReference>
<feature type="transmembrane region" description="Helical" evidence="6">
    <location>
        <begin position="386"/>
        <end position="406"/>
    </location>
</feature>
<accession>A0ABM8GS63</accession>
<evidence type="ECO:0000313" key="9">
    <source>
        <dbReference type="Proteomes" id="UP001321486"/>
    </source>
</evidence>
<dbReference type="CDD" id="cd17324">
    <property type="entry name" value="MFS_NepI_like"/>
    <property type="match status" value="1"/>
</dbReference>
<feature type="transmembrane region" description="Helical" evidence="6">
    <location>
        <begin position="99"/>
        <end position="126"/>
    </location>
</feature>
<dbReference type="InterPro" id="IPR050189">
    <property type="entry name" value="MFS_Efflux_Transporters"/>
</dbReference>
<evidence type="ECO:0000256" key="3">
    <source>
        <dbReference type="ARBA" id="ARBA00022692"/>
    </source>
</evidence>
<dbReference type="Proteomes" id="UP001321486">
    <property type="component" value="Chromosome"/>
</dbReference>
<reference evidence="9" key="1">
    <citation type="journal article" date="2019" name="Int. J. Syst. Evol. Microbiol.">
        <title>The Global Catalogue of Microorganisms (GCM) 10K type strain sequencing project: providing services to taxonomists for standard genome sequencing and annotation.</title>
        <authorList>
            <consortium name="The Broad Institute Genomics Platform"/>
            <consortium name="The Broad Institute Genome Sequencing Center for Infectious Disease"/>
            <person name="Wu L."/>
            <person name="Ma J."/>
        </authorList>
    </citation>
    <scope>NUCLEOTIDE SEQUENCE [LARGE SCALE GENOMIC DNA]</scope>
    <source>
        <strain evidence="9">NBRC 108728</strain>
    </source>
</reference>
<feature type="transmembrane region" description="Helical" evidence="6">
    <location>
        <begin position="66"/>
        <end position="87"/>
    </location>
</feature>
<feature type="transmembrane region" description="Helical" evidence="6">
    <location>
        <begin position="264"/>
        <end position="283"/>
    </location>
</feature>
<evidence type="ECO:0000256" key="6">
    <source>
        <dbReference type="SAM" id="Phobius"/>
    </source>
</evidence>
<comment type="subcellular location">
    <subcellularLocation>
        <location evidence="1">Cell membrane</location>
        <topology evidence="1">Multi-pass membrane protein</topology>
    </subcellularLocation>
</comment>
<keyword evidence="2" id="KW-1003">Cell membrane</keyword>
<feature type="transmembrane region" description="Helical" evidence="6">
    <location>
        <begin position="187"/>
        <end position="209"/>
    </location>
</feature>
<dbReference type="RefSeq" id="WP_286343955.1">
    <property type="nucleotide sequence ID" value="NZ_AP027732.1"/>
</dbReference>
<dbReference type="PANTHER" id="PTHR43124">
    <property type="entry name" value="PURINE EFFLUX PUMP PBUE"/>
    <property type="match status" value="1"/>
</dbReference>
<organism evidence="8 9">
    <name type="scientific">Frondihabitans sucicola</name>
    <dbReference type="NCBI Taxonomy" id="1268041"/>
    <lineage>
        <taxon>Bacteria</taxon>
        <taxon>Bacillati</taxon>
        <taxon>Actinomycetota</taxon>
        <taxon>Actinomycetes</taxon>
        <taxon>Micrococcales</taxon>
        <taxon>Microbacteriaceae</taxon>
        <taxon>Frondihabitans</taxon>
    </lineage>
</organism>
<keyword evidence="5 6" id="KW-0472">Membrane</keyword>
<evidence type="ECO:0000256" key="1">
    <source>
        <dbReference type="ARBA" id="ARBA00004651"/>
    </source>
</evidence>
<feature type="transmembrane region" description="Helical" evidence="6">
    <location>
        <begin position="157"/>
        <end position="181"/>
    </location>
</feature>
<proteinExistence type="predicted"/>
<feature type="transmembrane region" description="Helical" evidence="6">
    <location>
        <begin position="132"/>
        <end position="150"/>
    </location>
</feature>
<feature type="transmembrane region" description="Helical" evidence="6">
    <location>
        <begin position="318"/>
        <end position="338"/>
    </location>
</feature>
<evidence type="ECO:0000256" key="2">
    <source>
        <dbReference type="ARBA" id="ARBA00022475"/>
    </source>
</evidence>
<evidence type="ECO:0000313" key="8">
    <source>
        <dbReference type="EMBL" id="BDZ51110.1"/>
    </source>
</evidence>